<feature type="transmembrane region" description="Helical" evidence="9">
    <location>
        <begin position="256"/>
        <end position="273"/>
    </location>
</feature>
<feature type="transmembrane region" description="Helical" evidence="9">
    <location>
        <begin position="399"/>
        <end position="424"/>
    </location>
</feature>
<keyword evidence="4 9" id="KW-0812">Transmembrane</keyword>
<evidence type="ECO:0000256" key="9">
    <source>
        <dbReference type="SAM" id="Phobius"/>
    </source>
</evidence>
<keyword evidence="6 9" id="KW-0472">Membrane</keyword>
<dbReference type="GO" id="GO:0015204">
    <property type="term" value="F:urea transmembrane transporter activity"/>
    <property type="evidence" value="ECO:0007669"/>
    <property type="project" value="InterPro"/>
</dbReference>
<dbReference type="CDD" id="cd11476">
    <property type="entry name" value="SLC5sbd_DUR3"/>
    <property type="match status" value="1"/>
</dbReference>
<reference evidence="10 11" key="1">
    <citation type="submission" date="2013-03" db="EMBL/GenBank/DDBJ databases">
        <title>The Genome Sequence of Phialophora europaea CBS 101466.</title>
        <authorList>
            <consortium name="The Broad Institute Genomics Platform"/>
            <person name="Cuomo C."/>
            <person name="de Hoog S."/>
            <person name="Gorbushina A."/>
            <person name="Walker B."/>
            <person name="Young S.K."/>
            <person name="Zeng Q."/>
            <person name="Gargeya S."/>
            <person name="Fitzgerald M."/>
            <person name="Haas B."/>
            <person name="Abouelleil A."/>
            <person name="Allen A.W."/>
            <person name="Alvarado L."/>
            <person name="Arachchi H.M."/>
            <person name="Berlin A.M."/>
            <person name="Chapman S.B."/>
            <person name="Gainer-Dewar J."/>
            <person name="Goldberg J."/>
            <person name="Griggs A."/>
            <person name="Gujja S."/>
            <person name="Hansen M."/>
            <person name="Howarth C."/>
            <person name="Imamovic A."/>
            <person name="Ireland A."/>
            <person name="Larimer J."/>
            <person name="McCowan C."/>
            <person name="Murphy C."/>
            <person name="Pearson M."/>
            <person name="Poon T.W."/>
            <person name="Priest M."/>
            <person name="Roberts A."/>
            <person name="Saif S."/>
            <person name="Shea T."/>
            <person name="Sisk P."/>
            <person name="Sykes S."/>
            <person name="Wortman J."/>
            <person name="Nusbaum C."/>
            <person name="Birren B."/>
        </authorList>
    </citation>
    <scope>NUCLEOTIDE SEQUENCE [LARGE SCALE GENOMIC DNA]</scope>
    <source>
        <strain evidence="10 11">CBS 101466</strain>
    </source>
</reference>
<feature type="transmembrane region" description="Helical" evidence="9">
    <location>
        <begin position="430"/>
        <end position="451"/>
    </location>
</feature>
<dbReference type="InParanoid" id="W2SAI7"/>
<dbReference type="Pfam" id="PF00474">
    <property type="entry name" value="SSF"/>
    <property type="match status" value="1"/>
</dbReference>
<protein>
    <recommendedName>
        <fullName evidence="12">Solute symporter family transporter</fullName>
    </recommendedName>
</protein>
<evidence type="ECO:0000256" key="6">
    <source>
        <dbReference type="ARBA" id="ARBA00023136"/>
    </source>
</evidence>
<evidence type="ECO:0000256" key="5">
    <source>
        <dbReference type="ARBA" id="ARBA00022989"/>
    </source>
</evidence>
<dbReference type="InterPro" id="IPR038377">
    <property type="entry name" value="Na/Glc_symporter_sf"/>
</dbReference>
<dbReference type="OrthoDB" id="6132759at2759"/>
<feature type="transmembrane region" description="Helical" evidence="9">
    <location>
        <begin position="293"/>
        <end position="318"/>
    </location>
</feature>
<keyword evidence="5 9" id="KW-1133">Transmembrane helix</keyword>
<dbReference type="InterPro" id="IPR031155">
    <property type="entry name" value="DUR"/>
</dbReference>
<sequence>MSEQVETALPSGVGYGVVIGVGAFFTILMCGLTVIQNRYTSYSTKTSEEFNTASRSVKPGLIAAGIVSAWTWAATLLQSSTVAYTYGVAGPFWYAAGATVQILIFSILACKTKMNAPRCHTFLEIILYRYGKLAHCVFLFFSLVTNILVGSQLLLGGSAVLTALTGMNVYAAIFLIPLGVVLYVITGGLRATFLCDYSHTIVVMIIILYFMFQIYAQIDLIGSPGRMYDLLVRAGEQRPVAGNKDGSYLTLKSNSALIFGVIQLCSGSGTVFLDQAYWQRAIASRPSTAVRAYILGGLAWFAIPFGFATTMGLAAVALTDSPSFPTYPEVPTRAQISSGLASAFSASAVLGSNGAAALLITLFMAVTSCASAELIAVSSVLTFDVYKTYIRPQSSPKELILVSHINVAIFGLMMSLFAVIWHAIGIDLGWLFLFMGLAIGGAVFPVAFSITWRKQTRVAAISGALFGLAAGLTAWLVTAQVYYGELTLETTNSEYSTLAGNLAAISVGGIVSTTVTLIKPDNFDWEITRAINAENANLDEVSPTPVPTVPSVPTEKQPPSDAPTSSGDSAKNETDVEQEPARLTQTLSRDQLLEESPERLRSALTVAITASITIPAIMDFIVPIPMFLSHYIFSRAFFTAWVVISFIWVFTSTAITCILPLWETRQFLGDVMGRVIRGEKHSRT</sequence>
<organism evidence="10 11">
    <name type="scientific">Cyphellophora europaea (strain CBS 101466)</name>
    <name type="common">Phialophora europaea</name>
    <dbReference type="NCBI Taxonomy" id="1220924"/>
    <lineage>
        <taxon>Eukaryota</taxon>
        <taxon>Fungi</taxon>
        <taxon>Dikarya</taxon>
        <taxon>Ascomycota</taxon>
        <taxon>Pezizomycotina</taxon>
        <taxon>Eurotiomycetes</taxon>
        <taxon>Chaetothyriomycetidae</taxon>
        <taxon>Chaetothyriales</taxon>
        <taxon>Cyphellophoraceae</taxon>
        <taxon>Cyphellophora</taxon>
    </lineage>
</organism>
<dbReference type="NCBIfam" id="TIGR00813">
    <property type="entry name" value="sss"/>
    <property type="match status" value="1"/>
</dbReference>
<dbReference type="PROSITE" id="PS50283">
    <property type="entry name" value="NA_SOLUT_SYMP_3"/>
    <property type="match status" value="1"/>
</dbReference>
<dbReference type="InterPro" id="IPR001734">
    <property type="entry name" value="Na/solute_symporter"/>
</dbReference>
<evidence type="ECO:0000256" key="2">
    <source>
        <dbReference type="ARBA" id="ARBA00006434"/>
    </source>
</evidence>
<feature type="region of interest" description="Disordered" evidence="8">
    <location>
        <begin position="536"/>
        <end position="589"/>
    </location>
</feature>
<dbReference type="eggNOG" id="KOG2348">
    <property type="taxonomic scope" value="Eukaryota"/>
</dbReference>
<dbReference type="HOGENOM" id="CLU_010778_2_1_1"/>
<feature type="transmembrane region" description="Helical" evidence="9">
    <location>
        <begin position="640"/>
        <end position="662"/>
    </location>
</feature>
<feature type="transmembrane region" description="Helical" evidence="9">
    <location>
        <begin position="12"/>
        <end position="35"/>
    </location>
</feature>
<feature type="transmembrane region" description="Helical" evidence="9">
    <location>
        <begin position="92"/>
        <end position="112"/>
    </location>
</feature>
<evidence type="ECO:0000256" key="8">
    <source>
        <dbReference type="SAM" id="MobiDB-lite"/>
    </source>
</evidence>
<feature type="transmembrane region" description="Helical" evidence="9">
    <location>
        <begin position="603"/>
        <end position="628"/>
    </location>
</feature>
<comment type="subcellular location">
    <subcellularLocation>
        <location evidence="1">Membrane</location>
        <topology evidence="1">Multi-pass membrane protein</topology>
    </subcellularLocation>
</comment>
<feature type="transmembrane region" description="Helical" evidence="9">
    <location>
        <begin position="133"/>
        <end position="155"/>
    </location>
</feature>
<dbReference type="FunFam" id="1.20.1730.10:FF:000006">
    <property type="entry name" value="Urea active transporter"/>
    <property type="match status" value="1"/>
</dbReference>
<dbReference type="AlphaFoldDB" id="W2SAI7"/>
<dbReference type="Gene3D" id="1.20.1730.10">
    <property type="entry name" value="Sodium/glucose cotransporter"/>
    <property type="match status" value="1"/>
</dbReference>
<evidence type="ECO:0000256" key="3">
    <source>
        <dbReference type="ARBA" id="ARBA00022448"/>
    </source>
</evidence>
<dbReference type="GO" id="GO:0005886">
    <property type="term" value="C:plasma membrane"/>
    <property type="evidence" value="ECO:0007669"/>
    <property type="project" value="TreeGrafter"/>
</dbReference>
<feature type="transmembrane region" description="Helical" evidence="9">
    <location>
        <begin position="355"/>
        <end position="378"/>
    </location>
</feature>
<dbReference type="PANTHER" id="PTHR46154">
    <property type="match status" value="1"/>
</dbReference>
<dbReference type="PANTHER" id="PTHR46154:SF2">
    <property type="entry name" value="SOLUTE SYMPORTER FAMILY TRANSPORTER (AFU_ORTHOLOGUE AFUA_6G03200)"/>
    <property type="match status" value="1"/>
</dbReference>
<feature type="transmembrane region" description="Helical" evidence="9">
    <location>
        <begin position="197"/>
        <end position="218"/>
    </location>
</feature>
<dbReference type="RefSeq" id="XP_008712378.1">
    <property type="nucleotide sequence ID" value="XM_008714156.1"/>
</dbReference>
<proteinExistence type="inferred from homology"/>
<evidence type="ECO:0008006" key="12">
    <source>
        <dbReference type="Google" id="ProtNLM"/>
    </source>
</evidence>
<feature type="transmembrane region" description="Helical" evidence="9">
    <location>
        <begin position="458"/>
        <end position="478"/>
    </location>
</feature>
<dbReference type="GO" id="GO:0015606">
    <property type="term" value="F:spermidine transmembrane transporter activity"/>
    <property type="evidence" value="ECO:0007669"/>
    <property type="project" value="UniProtKB-ARBA"/>
</dbReference>
<evidence type="ECO:0000256" key="1">
    <source>
        <dbReference type="ARBA" id="ARBA00004141"/>
    </source>
</evidence>
<accession>W2SAI7</accession>
<dbReference type="EMBL" id="KB822712">
    <property type="protein sequence ID" value="ETN45650.1"/>
    <property type="molecule type" value="Genomic_DNA"/>
</dbReference>
<keyword evidence="3" id="KW-0813">Transport</keyword>
<evidence type="ECO:0000256" key="4">
    <source>
        <dbReference type="ARBA" id="ARBA00022692"/>
    </source>
</evidence>
<evidence type="ECO:0000313" key="10">
    <source>
        <dbReference type="EMBL" id="ETN45650.1"/>
    </source>
</evidence>
<dbReference type="GeneID" id="19976821"/>
<feature type="transmembrane region" description="Helical" evidence="9">
    <location>
        <begin position="167"/>
        <end position="185"/>
    </location>
</feature>
<dbReference type="STRING" id="1220924.W2SAI7"/>
<name>W2SAI7_CYPE1</name>
<gene>
    <name evidence="10" type="ORF">HMPREF1541_09482</name>
</gene>
<feature type="transmembrane region" description="Helical" evidence="9">
    <location>
        <begin position="61"/>
        <end position="86"/>
    </location>
</feature>
<comment type="similarity">
    <text evidence="2 7">Belongs to the sodium:solute symporter (SSF) (TC 2.A.21) family.</text>
</comment>
<dbReference type="VEuPathDB" id="FungiDB:HMPREF1541_09482"/>
<evidence type="ECO:0000313" key="11">
    <source>
        <dbReference type="Proteomes" id="UP000030752"/>
    </source>
</evidence>
<feature type="transmembrane region" description="Helical" evidence="9">
    <location>
        <begin position="498"/>
        <end position="518"/>
    </location>
</feature>
<dbReference type="Proteomes" id="UP000030752">
    <property type="component" value="Unassembled WGS sequence"/>
</dbReference>
<evidence type="ECO:0000256" key="7">
    <source>
        <dbReference type="RuleBase" id="RU362091"/>
    </source>
</evidence>
<keyword evidence="11" id="KW-1185">Reference proteome</keyword>